<reference evidence="1 2" key="1">
    <citation type="submission" date="2018-07" db="EMBL/GenBank/DDBJ databases">
        <title>Genomic Encyclopedia of Archaeal and Bacterial Type Strains, Phase II (KMG-II): from individual species to whole genera.</title>
        <authorList>
            <person name="Goeker M."/>
        </authorList>
    </citation>
    <scope>NUCLEOTIDE SEQUENCE [LARGE SCALE GENOMIC DNA]</scope>
    <source>
        <strain evidence="1 2">DSM 25795</strain>
    </source>
</reference>
<proteinExistence type="predicted"/>
<dbReference type="SUPFAM" id="SSF56935">
    <property type="entry name" value="Porins"/>
    <property type="match status" value="1"/>
</dbReference>
<organism evidence="1 2">
    <name type="scientific">Flavobacterium cutihirudinis</name>
    <dbReference type="NCBI Taxonomy" id="1265740"/>
    <lineage>
        <taxon>Bacteria</taxon>
        <taxon>Pseudomonadati</taxon>
        <taxon>Bacteroidota</taxon>
        <taxon>Flavobacteriia</taxon>
        <taxon>Flavobacteriales</taxon>
        <taxon>Flavobacteriaceae</taxon>
        <taxon>Flavobacterium</taxon>
    </lineage>
</organism>
<dbReference type="OrthoDB" id="9768080at2"/>
<evidence type="ECO:0008006" key="3">
    <source>
        <dbReference type="Google" id="ProtNLM"/>
    </source>
</evidence>
<dbReference type="RefSeq" id="WP_115887010.1">
    <property type="nucleotide sequence ID" value="NZ_QRDQ01000007.1"/>
</dbReference>
<evidence type="ECO:0000313" key="1">
    <source>
        <dbReference type="EMBL" id="RED26944.1"/>
    </source>
</evidence>
<dbReference type="AlphaFoldDB" id="A0A3D9G188"/>
<protein>
    <recommendedName>
        <fullName evidence="3">Phosphate-selective porin O/P</fullName>
    </recommendedName>
</protein>
<evidence type="ECO:0000313" key="2">
    <source>
        <dbReference type="Proteomes" id="UP000257004"/>
    </source>
</evidence>
<sequence length="411" mass="46550">MRLKIKVIPALLILLFSTYCYSQIDPSLLKRVPKDTVKNILNMDALYNRPALKINKTPISIGGYLEMNWQKMTTDGISEGNQFQARRLSIFISSSISRKIKFLSEIEFEDGGKEISIEFASVDVEFDPLINLRAGIILNPIGSFNQNHDGPKWDFTDRPISSTQMLPATFSNAGVGIFGKKYSEKWMFGYEAYLSGNFDNSIIENTENKTFLPAAKENPERFEEINSGEPLFTGKIALRNTKVGELGISYMGGIYNKFEDDGITIDKKRRVSVFALDFNTTLPRIKTFITSEFAWVYVDVPDTYSQQFGKKQKGGFIDIVQPILTKTILGWQKAAINVACRLEYVDWNVGSFKETGGNIGEDLWSIMPAVSFRPTSQTVIRLNYRYLKQRDIFSNPPTITDGFNLGISTYF</sequence>
<dbReference type="Gene3D" id="2.40.160.10">
    <property type="entry name" value="Porin"/>
    <property type="match status" value="1"/>
</dbReference>
<dbReference type="Proteomes" id="UP000257004">
    <property type="component" value="Unassembled WGS sequence"/>
</dbReference>
<name>A0A3D9G188_9FLAO</name>
<comment type="caution">
    <text evidence="1">The sequence shown here is derived from an EMBL/GenBank/DDBJ whole genome shotgun (WGS) entry which is preliminary data.</text>
</comment>
<keyword evidence="2" id="KW-1185">Reference proteome</keyword>
<dbReference type="EMBL" id="QRDQ01000007">
    <property type="protein sequence ID" value="RED26944.1"/>
    <property type="molecule type" value="Genomic_DNA"/>
</dbReference>
<dbReference type="InterPro" id="IPR023614">
    <property type="entry name" value="Porin_dom_sf"/>
</dbReference>
<accession>A0A3D9G188</accession>
<gene>
    <name evidence="1" type="ORF">BD847_0875</name>
</gene>